<keyword evidence="1" id="KW-0472">Membrane</keyword>
<feature type="transmembrane region" description="Helical" evidence="1">
    <location>
        <begin position="718"/>
        <end position="739"/>
    </location>
</feature>
<evidence type="ECO:0000256" key="1">
    <source>
        <dbReference type="SAM" id="Phobius"/>
    </source>
</evidence>
<evidence type="ECO:0000313" key="3">
    <source>
        <dbReference type="EMBL" id="MFD2415241.1"/>
    </source>
</evidence>
<comment type="caution">
    <text evidence="3">The sequence shown here is derived from an EMBL/GenBank/DDBJ whole genome shotgun (WGS) entry which is preliminary data.</text>
</comment>
<evidence type="ECO:0000259" key="2">
    <source>
        <dbReference type="PROSITE" id="PS50837"/>
    </source>
</evidence>
<name>A0ABW5FMJ1_9PSEU</name>
<feature type="transmembrane region" description="Helical" evidence="1">
    <location>
        <begin position="586"/>
        <end position="608"/>
    </location>
</feature>
<feature type="transmembrane region" description="Helical" evidence="1">
    <location>
        <begin position="559"/>
        <end position="580"/>
    </location>
</feature>
<feature type="transmembrane region" description="Helical" evidence="1">
    <location>
        <begin position="517"/>
        <end position="538"/>
    </location>
</feature>
<reference evidence="4" key="1">
    <citation type="journal article" date="2019" name="Int. J. Syst. Evol. Microbiol.">
        <title>The Global Catalogue of Microorganisms (GCM) 10K type strain sequencing project: providing services to taxonomists for standard genome sequencing and annotation.</title>
        <authorList>
            <consortium name="The Broad Institute Genomics Platform"/>
            <consortium name="The Broad Institute Genome Sequencing Center for Infectious Disease"/>
            <person name="Wu L."/>
            <person name="Ma J."/>
        </authorList>
    </citation>
    <scope>NUCLEOTIDE SEQUENCE [LARGE SCALE GENOMIC DNA]</scope>
    <source>
        <strain evidence="4">CGMCC 4.7645</strain>
    </source>
</reference>
<feature type="domain" description="NACHT" evidence="2">
    <location>
        <begin position="111"/>
        <end position="232"/>
    </location>
</feature>
<accession>A0ABW5FMJ1</accession>
<dbReference type="EMBL" id="JBHUKR010000004">
    <property type="protein sequence ID" value="MFD2415241.1"/>
    <property type="molecule type" value="Genomic_DNA"/>
</dbReference>
<evidence type="ECO:0000313" key="4">
    <source>
        <dbReference type="Proteomes" id="UP001597417"/>
    </source>
</evidence>
<keyword evidence="1" id="KW-1133">Transmembrane helix</keyword>
<organism evidence="3 4">
    <name type="scientific">Amycolatopsis pigmentata</name>
    <dbReference type="NCBI Taxonomy" id="450801"/>
    <lineage>
        <taxon>Bacteria</taxon>
        <taxon>Bacillati</taxon>
        <taxon>Actinomycetota</taxon>
        <taxon>Actinomycetes</taxon>
        <taxon>Pseudonocardiales</taxon>
        <taxon>Pseudonocardiaceae</taxon>
        <taxon>Amycolatopsis</taxon>
    </lineage>
</organism>
<dbReference type="Pfam" id="PF05729">
    <property type="entry name" value="NACHT"/>
    <property type="match status" value="1"/>
</dbReference>
<dbReference type="InterPro" id="IPR007111">
    <property type="entry name" value="NACHT_NTPase"/>
</dbReference>
<feature type="transmembrane region" description="Helical" evidence="1">
    <location>
        <begin position="396"/>
        <end position="416"/>
    </location>
</feature>
<dbReference type="InterPro" id="IPR027417">
    <property type="entry name" value="P-loop_NTPase"/>
</dbReference>
<dbReference type="Proteomes" id="UP001597417">
    <property type="component" value="Unassembled WGS sequence"/>
</dbReference>
<gene>
    <name evidence="3" type="ORF">ACFSXZ_02750</name>
</gene>
<dbReference type="RefSeq" id="WP_378260868.1">
    <property type="nucleotide sequence ID" value="NZ_JBHUKR010000004.1"/>
</dbReference>
<feature type="transmembrane region" description="Helical" evidence="1">
    <location>
        <begin position="486"/>
        <end position="505"/>
    </location>
</feature>
<keyword evidence="4" id="KW-1185">Reference proteome</keyword>
<keyword evidence="1" id="KW-0812">Transmembrane</keyword>
<protein>
    <submittedName>
        <fullName evidence="3">NACHT domain-containing protein</fullName>
    </submittedName>
</protein>
<proteinExistence type="predicted"/>
<dbReference type="PROSITE" id="PS50837">
    <property type="entry name" value="NACHT"/>
    <property type="match status" value="1"/>
</dbReference>
<dbReference type="Gene3D" id="3.40.50.300">
    <property type="entry name" value="P-loop containing nucleotide triphosphate hydrolases"/>
    <property type="match status" value="1"/>
</dbReference>
<dbReference type="SUPFAM" id="SSF52540">
    <property type="entry name" value="P-loop containing nucleoside triphosphate hydrolases"/>
    <property type="match status" value="1"/>
</dbReference>
<feature type="transmembrane region" description="Helical" evidence="1">
    <location>
        <begin position="693"/>
        <end position="712"/>
    </location>
</feature>
<sequence>MGRDGVHNEFSGSAWFVVQARDIQGGIHIHAPDPDAPLTERAAAELARTVRAQWRDEAAARDLFNPAPLPVVWAADSAEVADHAENIGATAVGRSDDVSGLADAFRDLPHGRLVLLGEAGAGKTTLAMVLVLELLARWTPDDPVPVLLSMESWEPGRMHFRTWLAARLTADYPHLAATYGRDVASRLVRERRVLPVLDGFDEMPARARESVLPLLNKALADGDPLILASRTGEYFAAVDASDVFRHAAVLRAQPVSPGAAIAYLRASVPPRRLTRWQPVFDGITAKGPLAETLSTPLMVWLARVVYSASSASPAELTDQERFPERAAIEEHLLGGFVPAVFPGTPEPEDHPGPSTRAWPSDRAERWLRFLADHLTRARTEHLRWWQLYRSPLPRMLSALAAGLGVVGLLLVTRWLVVVFRDAEAGAEVSAMSELAFFSGAGLVLGTVNGIVSNGIARLLFSLRPGMPSGRARRPELRLMFRGARHILRLWPVRVVLAGGLVWLLLPSWSMSTLGGLGALVPILLGFGLSAAVRGVVMFPADPHASVSPERLLAGERTGLLLSCAIVGLINGGIVIAVLGAGGTPALLASAVAGGWFGSAAVMAFSSAWPRWLLARTSLAATGRLPWRLTTFLHDARRRGVLRQDAGSYEFRHVQVRRHLARVPEPAEAGALRWDGEELRIQGTALPRIRLRPLFSSSFLLAVGTVGVWLVSGTAGREMLGVDAVFVIGAGFLCGLYLLFKPYRAAELRMDGEVVEAGTSARRFRCRWDDIAEVTVLPTLARSGWRTGYYAIHVRLRAGVAPPERVRPRPDGWIPLWTLGRSPRIPSAVAAALIRLSGDRWVSPDEQHSV</sequence>